<proteinExistence type="predicted"/>
<evidence type="ECO:0000259" key="3">
    <source>
        <dbReference type="PROSITE" id="PS50021"/>
    </source>
</evidence>
<feature type="domain" description="Calponin-homology (CH)" evidence="3">
    <location>
        <begin position="1"/>
        <end position="103"/>
    </location>
</feature>
<dbReference type="InterPro" id="IPR036872">
    <property type="entry name" value="CH_dom_sf"/>
</dbReference>
<dbReference type="EMBL" id="GL376620">
    <property type="status" value="NOT_ANNOTATED_CDS"/>
    <property type="molecule type" value="Genomic_DNA"/>
</dbReference>
<dbReference type="InterPro" id="IPR001715">
    <property type="entry name" value="CH_dom"/>
</dbReference>
<dbReference type="EnsemblProtists" id="PYU1_T000778">
    <property type="protein sequence ID" value="PYU1_T000778"/>
    <property type="gene ID" value="PYU1_G000778"/>
</dbReference>
<evidence type="ECO:0000256" key="1">
    <source>
        <dbReference type="SAM" id="Coils"/>
    </source>
</evidence>
<feature type="coiled-coil region" evidence="1">
    <location>
        <begin position="310"/>
        <end position="337"/>
    </location>
</feature>
<dbReference type="VEuPathDB" id="FungiDB:PYU1_G000778"/>
<dbReference type="Pfam" id="PF22946">
    <property type="entry name" value="SPEF2_D5"/>
    <property type="match status" value="1"/>
</dbReference>
<keyword evidence="1" id="KW-0175">Coiled coil</keyword>
<dbReference type="Pfam" id="PF06294">
    <property type="entry name" value="CH_2"/>
    <property type="match status" value="1"/>
</dbReference>
<dbReference type="PANTHER" id="PTHR14919">
    <property type="entry name" value="KPL2-RELATED"/>
    <property type="match status" value="1"/>
</dbReference>
<feature type="region of interest" description="Disordered" evidence="2">
    <location>
        <begin position="241"/>
        <end position="265"/>
    </location>
</feature>
<feature type="compositionally biased region" description="Basic residues" evidence="2">
    <location>
        <begin position="241"/>
        <end position="250"/>
    </location>
</feature>
<evidence type="ECO:0000256" key="2">
    <source>
        <dbReference type="SAM" id="MobiDB-lite"/>
    </source>
</evidence>
<sequence>MSELLLAWLNHDLQLSTYVTDLERDFASGYLLGEILFHLNQQHNFADFMNSNIADAKIINFCLLEPSLRNMGVRLDATLATAIMNGKKGAAAKLLYQIKMTAERIRRAPEVSTKSLERNAILPLHNMPTTLAKPTYDAGNHASFEYSIRRHVKSLATLKREKDEIADEEKKQHAYLRGQAEIRDQLETTKAERLHKAFIHSHFIKVALEETNSPVWRIALEKKNAREHRKAVFYQQLLAHRAKQQNRRGGVKSASKDASFPSRKSAGYGLRSLSTTLEKADSKTVASLLSPASRQATERPMDRADLVQDLNFIQEQKQQRNKRKEQLERRRKRFVQDCGKYHVQLSSARASTTLDMLVARETNSEKDARKGIDDVLVFKEIARENRELRCVEYVKQREADSAAAIERDASIYGRLLLRYDDDGEMQTMQKHHFQVATSASQRHLNELIAASIMQDLVDFTLFVAGKREETLYARSPTIFVPQETWTEYKVQFAYGHPLLGEDVVPSDVQTNSDQLLSHFQLDQYLASFLPLPHITMDYVGSSAKGTVLSPWCPRDTLFIGAVEVLEDRYVLGEEVKYIRWIRHTITSSTGSSSGSPEATATEDQPEHSTSSESSDNPVMEPTVANDDVQQDILPELEDASVVEAIPQVKSAEPPPRLLRILVFGSSFAGKKLQAMRLAEKYELALISVHQLIEDAVQEQSEIGLEIQQLLSSGSEILPRIYSRLVFDAVRTLTSSPDTSPAGGQSGRKGWIVYDLPSTEAQARNLEELLTGFVDPELIPSPFELESRIAPGCVKPKLPSTFLHGKSGVDLVFYLDCTCEAAMERCLGQVEDEATHEKFHLVYNEPSEYSTERHRLSRTNPSINCSELLSLQYVTSDEFAQSQKPWYKKFDTLREVSAVDSSVDEIHEQMVGFVDQFYKDQDDIAQSRQQDQEDAELELMKIEELHQLRIHELEHAIHAAEEEHSRCQHVLHQAEESKAKKEELAGLRHALDIAQKHIDAATNTAVVSIRQERARAKKDAEKFSGRLLPQLSSVLAGAWDDMEHEYVSMMTKVFDLQREQRTRTSDRASRIIDQFCQFLRRPDAKQSHVNQFQELFNQVIDEIRFDEATKLELHARTDILQDELMDIVEAKTTENEDELNRVMTDGWIEDTCQCVAIIFQVALQTECDRFLVSVQLLVDGFAPASIMPSSTAAAADNLKANPALLDLSCRIFFDAAAATEEAAAAAPVVAAATPAAPAGKAAAGKGKGKAAAPAPAALVHTPSVHDLAKENDDPMSMDELLASYEKALQKCDALVRLVLSKVDNGSADHHKTDTLNPSSSNKLVNVPPADPCVTNLVRGIQYEHELMQRRIRFLRDAVQSACDQVSKSMRSVEMTLRDVIDERKQRENAATSALIKYIRAAIEAEVSLPYFINAKFYHQQWTRRRSLKSDMMFS</sequence>
<dbReference type="GO" id="GO:0005737">
    <property type="term" value="C:cytoplasm"/>
    <property type="evidence" value="ECO:0007669"/>
    <property type="project" value="UniProtKB-ARBA"/>
</dbReference>
<evidence type="ECO:0000313" key="5">
    <source>
        <dbReference type="Proteomes" id="UP000019132"/>
    </source>
</evidence>
<dbReference type="eggNOG" id="ENOG502QR7Y">
    <property type="taxonomic scope" value="Eukaryota"/>
</dbReference>
<dbReference type="InterPro" id="IPR027417">
    <property type="entry name" value="P-loop_NTPase"/>
</dbReference>
<dbReference type="Proteomes" id="UP000019132">
    <property type="component" value="Unassembled WGS sequence"/>
</dbReference>
<reference evidence="4" key="3">
    <citation type="submission" date="2015-02" db="UniProtKB">
        <authorList>
            <consortium name="EnsemblProtists"/>
        </authorList>
    </citation>
    <scope>IDENTIFICATION</scope>
    <source>
        <strain evidence="4">DAOM BR144</strain>
    </source>
</reference>
<dbReference type="InParanoid" id="K3W737"/>
<dbReference type="PANTHER" id="PTHR14919:SF0">
    <property type="entry name" value="SPERM FLAGELLAR PROTEIN 2"/>
    <property type="match status" value="1"/>
</dbReference>
<dbReference type="SUPFAM" id="SSF52540">
    <property type="entry name" value="P-loop containing nucleoside triphosphate hydrolases"/>
    <property type="match status" value="1"/>
</dbReference>
<name>K3W737_GLOUD</name>
<feature type="region of interest" description="Disordered" evidence="2">
    <location>
        <begin position="587"/>
        <end position="622"/>
    </location>
</feature>
<dbReference type="HOGENOM" id="CLU_252285_0_0_1"/>
<reference evidence="5" key="2">
    <citation type="submission" date="2010-04" db="EMBL/GenBank/DDBJ databases">
        <authorList>
            <person name="Buell R."/>
            <person name="Hamilton J."/>
            <person name="Hostetler J."/>
        </authorList>
    </citation>
    <scope>NUCLEOTIDE SEQUENCE [LARGE SCALE GENOMIC DNA]</scope>
    <source>
        <strain evidence="5">DAOM:BR144</strain>
    </source>
</reference>
<feature type="compositionally biased region" description="Polar residues" evidence="2">
    <location>
        <begin position="596"/>
        <end position="616"/>
    </location>
</feature>
<dbReference type="PROSITE" id="PS50021">
    <property type="entry name" value="CH"/>
    <property type="match status" value="1"/>
</dbReference>
<reference evidence="5" key="1">
    <citation type="journal article" date="2010" name="Genome Biol.">
        <title>Genome sequence of the necrotrophic plant pathogen Pythium ultimum reveals original pathogenicity mechanisms and effector repertoire.</title>
        <authorList>
            <person name="Levesque C.A."/>
            <person name="Brouwer H."/>
            <person name="Cano L."/>
            <person name="Hamilton J.P."/>
            <person name="Holt C."/>
            <person name="Huitema E."/>
            <person name="Raffaele S."/>
            <person name="Robideau G.P."/>
            <person name="Thines M."/>
            <person name="Win J."/>
            <person name="Zerillo M.M."/>
            <person name="Beakes G.W."/>
            <person name="Boore J.L."/>
            <person name="Busam D."/>
            <person name="Dumas B."/>
            <person name="Ferriera S."/>
            <person name="Fuerstenberg S.I."/>
            <person name="Gachon C.M."/>
            <person name="Gaulin E."/>
            <person name="Govers F."/>
            <person name="Grenville-Briggs L."/>
            <person name="Horner N."/>
            <person name="Hostetler J."/>
            <person name="Jiang R.H."/>
            <person name="Johnson J."/>
            <person name="Krajaejun T."/>
            <person name="Lin H."/>
            <person name="Meijer H.J."/>
            <person name="Moore B."/>
            <person name="Morris P."/>
            <person name="Phuntmart V."/>
            <person name="Puiu D."/>
            <person name="Shetty J."/>
            <person name="Stajich J.E."/>
            <person name="Tripathy S."/>
            <person name="Wawra S."/>
            <person name="van West P."/>
            <person name="Whitty B.R."/>
            <person name="Coutinho P.M."/>
            <person name="Henrissat B."/>
            <person name="Martin F."/>
            <person name="Thomas P.D."/>
            <person name="Tyler B.M."/>
            <person name="De Vries R.P."/>
            <person name="Kamoun S."/>
            <person name="Yandell M."/>
            <person name="Tisserat N."/>
            <person name="Buell C.R."/>
        </authorList>
    </citation>
    <scope>NUCLEOTIDE SEQUENCE</scope>
    <source>
        <strain evidence="5">DAOM:BR144</strain>
    </source>
</reference>
<protein>
    <recommendedName>
        <fullName evidence="3">Calponin-homology (CH) domain-containing protein</fullName>
    </recommendedName>
</protein>
<accession>K3W737</accession>
<dbReference type="InterPro" id="IPR054517">
    <property type="entry name" value="SPEF2_D5"/>
</dbReference>
<dbReference type="InterPro" id="IPR010441">
    <property type="entry name" value="CH_2"/>
</dbReference>
<evidence type="ECO:0000313" key="4">
    <source>
        <dbReference type="EnsemblProtists" id="PYU1_T000778"/>
    </source>
</evidence>
<dbReference type="OMA" id="CPAHIIA"/>
<keyword evidence="5" id="KW-1185">Reference proteome</keyword>
<dbReference type="Gene3D" id="3.40.50.300">
    <property type="entry name" value="P-loop containing nucleotide triphosphate hydrolases"/>
    <property type="match status" value="1"/>
</dbReference>
<dbReference type="Gene3D" id="1.10.418.10">
    <property type="entry name" value="Calponin-like domain"/>
    <property type="match status" value="1"/>
</dbReference>
<dbReference type="STRING" id="431595.K3W737"/>
<dbReference type="InterPro" id="IPR052634">
    <property type="entry name" value="Sperm_flagellar-bone_growth"/>
</dbReference>
<organism evidence="4 5">
    <name type="scientific">Globisporangium ultimum (strain ATCC 200006 / CBS 805.95 / DAOM BR144)</name>
    <name type="common">Pythium ultimum</name>
    <dbReference type="NCBI Taxonomy" id="431595"/>
    <lineage>
        <taxon>Eukaryota</taxon>
        <taxon>Sar</taxon>
        <taxon>Stramenopiles</taxon>
        <taxon>Oomycota</taxon>
        <taxon>Peronosporomycetes</taxon>
        <taxon>Pythiales</taxon>
        <taxon>Pythiaceae</taxon>
        <taxon>Globisporangium</taxon>
    </lineage>
</organism>